<evidence type="ECO:0000256" key="2">
    <source>
        <dbReference type="ARBA" id="ARBA00022737"/>
    </source>
</evidence>
<comment type="caution">
    <text evidence="6">The sequence shown here is derived from an EMBL/GenBank/DDBJ whole genome shotgun (WGS) entry which is preliminary data.</text>
</comment>
<feature type="domain" description="Ig-like" evidence="5">
    <location>
        <begin position="212"/>
        <end position="286"/>
    </location>
</feature>
<sequence length="324" mass="35182">MSLRIILNVTSADEGVYSCELTGSSNSWRRKIQVATLAAASFINVSSDTSLIEGSVLQLFCNASGRPPPNITWVRITSSGSESNVLHWGTTWDFENVSRTEAGTYRCIAYNGVGNSVNHTLRVNVEFPPVIVTALDHIALEGSNLTLFCNAIGNPQPDITWTNGYSSVLSSTETLYLINLRRGDNEAVYSCKANNSLGFYTVSASITVMFAPKVTVYQCSTPVIEGDNAAIWCSAIGNPVPSIEWVLESTGELISNLSNINRNDGGVYLCIAKNIIGNDTKNCTIDVHFPPELTTYPINQTKIEGENVTFTCDATGNPEPTFLW</sequence>
<feature type="domain" description="Ig-like" evidence="5">
    <location>
        <begin position="128"/>
        <end position="207"/>
    </location>
</feature>
<organism evidence="6 7">
    <name type="scientific">Porites evermanni</name>
    <dbReference type="NCBI Taxonomy" id="104178"/>
    <lineage>
        <taxon>Eukaryota</taxon>
        <taxon>Metazoa</taxon>
        <taxon>Cnidaria</taxon>
        <taxon>Anthozoa</taxon>
        <taxon>Hexacorallia</taxon>
        <taxon>Scleractinia</taxon>
        <taxon>Fungiina</taxon>
        <taxon>Poritidae</taxon>
        <taxon>Porites</taxon>
    </lineage>
</organism>
<dbReference type="InterPro" id="IPR036179">
    <property type="entry name" value="Ig-like_dom_sf"/>
</dbReference>
<evidence type="ECO:0000256" key="4">
    <source>
        <dbReference type="ARBA" id="ARBA00023319"/>
    </source>
</evidence>
<dbReference type="InterPro" id="IPR007110">
    <property type="entry name" value="Ig-like_dom"/>
</dbReference>
<feature type="non-terminal residue" evidence="6">
    <location>
        <position position="324"/>
    </location>
</feature>
<keyword evidence="2" id="KW-0677">Repeat</keyword>
<keyword evidence="1" id="KW-0732">Signal</keyword>
<dbReference type="InterPro" id="IPR003598">
    <property type="entry name" value="Ig_sub2"/>
</dbReference>
<proteinExistence type="predicted"/>
<dbReference type="Gene3D" id="2.60.40.10">
    <property type="entry name" value="Immunoglobulins"/>
    <property type="match status" value="4"/>
</dbReference>
<evidence type="ECO:0000256" key="1">
    <source>
        <dbReference type="ARBA" id="ARBA00022729"/>
    </source>
</evidence>
<dbReference type="PANTHER" id="PTHR12231:SF253">
    <property type="entry name" value="DPR-INTERACTING PROTEIN ETA, ISOFORM B-RELATED"/>
    <property type="match status" value="1"/>
</dbReference>
<dbReference type="InterPro" id="IPR051170">
    <property type="entry name" value="Neural/epithelial_adhesion"/>
</dbReference>
<dbReference type="EMBL" id="CALNXI010004416">
    <property type="protein sequence ID" value="CAH3195766.1"/>
    <property type="molecule type" value="Genomic_DNA"/>
</dbReference>
<dbReference type="InterPro" id="IPR013783">
    <property type="entry name" value="Ig-like_fold"/>
</dbReference>
<protein>
    <recommendedName>
        <fullName evidence="5">Ig-like domain-containing protein</fullName>
    </recommendedName>
</protein>
<keyword evidence="3" id="KW-1015">Disulfide bond</keyword>
<dbReference type="SMART" id="SM00408">
    <property type="entry name" value="IGc2"/>
    <property type="match status" value="3"/>
</dbReference>
<reference evidence="6 7" key="1">
    <citation type="submission" date="2022-05" db="EMBL/GenBank/DDBJ databases">
        <authorList>
            <consortium name="Genoscope - CEA"/>
            <person name="William W."/>
        </authorList>
    </citation>
    <scope>NUCLEOTIDE SEQUENCE [LARGE SCALE GENOMIC DNA]</scope>
</reference>
<evidence type="ECO:0000313" key="7">
    <source>
        <dbReference type="Proteomes" id="UP001159427"/>
    </source>
</evidence>
<evidence type="ECO:0000259" key="5">
    <source>
        <dbReference type="PROSITE" id="PS50835"/>
    </source>
</evidence>
<dbReference type="Proteomes" id="UP001159427">
    <property type="component" value="Unassembled WGS sequence"/>
</dbReference>
<dbReference type="InterPro" id="IPR003599">
    <property type="entry name" value="Ig_sub"/>
</dbReference>
<gene>
    <name evidence="6" type="ORF">PEVE_00031053</name>
</gene>
<evidence type="ECO:0000256" key="3">
    <source>
        <dbReference type="ARBA" id="ARBA00023157"/>
    </source>
</evidence>
<dbReference type="SUPFAM" id="SSF48726">
    <property type="entry name" value="Immunoglobulin"/>
    <property type="match status" value="4"/>
</dbReference>
<accession>A0ABN8SWY5</accession>
<feature type="domain" description="Ig-like" evidence="5">
    <location>
        <begin position="40"/>
        <end position="124"/>
    </location>
</feature>
<keyword evidence="4" id="KW-0393">Immunoglobulin domain</keyword>
<keyword evidence="7" id="KW-1185">Reference proteome</keyword>
<name>A0ABN8SWY5_9CNID</name>
<feature type="domain" description="Ig-like" evidence="5">
    <location>
        <begin position="291"/>
        <end position="324"/>
    </location>
</feature>
<dbReference type="PROSITE" id="PS50835">
    <property type="entry name" value="IG_LIKE"/>
    <property type="match status" value="4"/>
</dbReference>
<dbReference type="SMART" id="SM00409">
    <property type="entry name" value="IG"/>
    <property type="match status" value="3"/>
</dbReference>
<dbReference type="Pfam" id="PF13927">
    <property type="entry name" value="Ig_3"/>
    <property type="match status" value="4"/>
</dbReference>
<dbReference type="PANTHER" id="PTHR12231">
    <property type="entry name" value="CTX-RELATED TYPE I TRANSMEMBRANE PROTEIN"/>
    <property type="match status" value="1"/>
</dbReference>
<evidence type="ECO:0000313" key="6">
    <source>
        <dbReference type="EMBL" id="CAH3195766.1"/>
    </source>
</evidence>